<comment type="caution">
    <text evidence="1">The sequence shown here is derived from an EMBL/GenBank/DDBJ whole genome shotgun (WGS) entry which is preliminary data.</text>
</comment>
<proteinExistence type="predicted"/>
<dbReference type="AlphaFoldDB" id="A0A6A7Y3H4"/>
<dbReference type="RefSeq" id="WP_153480404.1">
    <property type="nucleotide sequence ID" value="NZ_VWNA01000001.1"/>
</dbReference>
<evidence type="ECO:0000313" key="1">
    <source>
        <dbReference type="EMBL" id="MQT12927.1"/>
    </source>
</evidence>
<sequence>MNDQRAQESREHHFYVSIAKFLFHHPRYGIVAVRDPIRLADARQRELAPILLYGVTVAGLPIRWLTFSPVDEPKSLREVLLTAWGDAEGLRGTPDVLRVNGSLALSDPGLADYLAGIGIRLEIAGAKDKTVPASLRWAHDCSRWLSQRHKPIDLSLNACIEALCQDARDDHAWNARRTDDGLSKTKLEMRIEKWLNLPMRVPPSLPLEGGCWKAGTWLSSWEMSLPPDQPRYFHNDGFSGRSWLLKGPAPYDDADEDDYEMPASQERDNTPEIAKYLIACWPNPPKEVAATVGITLRQLQWFTSERTGLDETARDDLSRLLGIEYDERMQSYTPAGPYVLIARKAQAIQALYEEISGGGDACPCELVPAQGEADPSWRYVLINAYGTPPTIVMTPRGEAITEHLHRLMMNYHGIRPVSLALYRDVVATCARACLTPQANVREMREFASRYAQHWGHCAWLPD</sequence>
<dbReference type="Proteomes" id="UP000332515">
    <property type="component" value="Unassembled WGS sequence"/>
</dbReference>
<protein>
    <submittedName>
        <fullName evidence="1">Uncharacterized protein</fullName>
    </submittedName>
</protein>
<evidence type="ECO:0000313" key="2">
    <source>
        <dbReference type="Proteomes" id="UP000332515"/>
    </source>
</evidence>
<gene>
    <name evidence="1" type="ORF">F0357_09765</name>
</gene>
<keyword evidence="2" id="KW-1185">Reference proteome</keyword>
<accession>A0A6A7Y3H4</accession>
<reference evidence="1 2" key="1">
    <citation type="submission" date="2019-09" db="EMBL/GenBank/DDBJ databases">
        <title>Segnochrobactrum spirostomi gen. nov., sp. nov., isolated from the ciliate Spirostomum cf. yagiui and description of a novel family, Segnochrobactraceae fam. nov. within the order Rhizobiales of the class Alphaproteobacteria.</title>
        <authorList>
            <person name="Akter S."/>
            <person name="Shazib S.U.A."/>
            <person name="Shin M.K."/>
        </authorList>
    </citation>
    <scope>NUCLEOTIDE SEQUENCE [LARGE SCALE GENOMIC DNA]</scope>
    <source>
        <strain evidence="1 2">Sp-1</strain>
    </source>
</reference>
<dbReference type="EMBL" id="VWNA01000001">
    <property type="protein sequence ID" value="MQT12927.1"/>
    <property type="molecule type" value="Genomic_DNA"/>
</dbReference>
<organism evidence="1 2">
    <name type="scientific">Segnochrobactrum spirostomi</name>
    <dbReference type="NCBI Taxonomy" id="2608987"/>
    <lineage>
        <taxon>Bacteria</taxon>
        <taxon>Pseudomonadati</taxon>
        <taxon>Pseudomonadota</taxon>
        <taxon>Alphaproteobacteria</taxon>
        <taxon>Hyphomicrobiales</taxon>
        <taxon>Segnochrobactraceae</taxon>
        <taxon>Segnochrobactrum</taxon>
    </lineage>
</organism>
<name>A0A6A7Y3H4_9HYPH</name>